<dbReference type="EMBL" id="JAGTTL010001695">
    <property type="protein sequence ID" value="KAK6276809.1"/>
    <property type="molecule type" value="Genomic_DNA"/>
</dbReference>
<feature type="non-terminal residue" evidence="1">
    <location>
        <position position="78"/>
    </location>
</feature>
<gene>
    <name evidence="1" type="ORF">J4Q44_G00391970</name>
</gene>
<accession>A0AAN8QBP2</accession>
<protein>
    <submittedName>
        <fullName evidence="1">Uncharacterized protein</fullName>
    </submittedName>
</protein>
<dbReference type="AlphaFoldDB" id="A0AAN8QBP2"/>
<sequence>MGLALSGWLGGIPAKMKKDAPSSSSFLPLSIPTSSHLSLLLNSFLVAPGDPRCRWSPTHRSPHFLLSPCGEEVTRAPP</sequence>
<keyword evidence="2" id="KW-1185">Reference proteome</keyword>
<name>A0AAN8QBP2_9TELE</name>
<dbReference type="Proteomes" id="UP001356427">
    <property type="component" value="Unassembled WGS sequence"/>
</dbReference>
<organism evidence="1 2">
    <name type="scientific">Coregonus suidteri</name>
    <dbReference type="NCBI Taxonomy" id="861788"/>
    <lineage>
        <taxon>Eukaryota</taxon>
        <taxon>Metazoa</taxon>
        <taxon>Chordata</taxon>
        <taxon>Craniata</taxon>
        <taxon>Vertebrata</taxon>
        <taxon>Euteleostomi</taxon>
        <taxon>Actinopterygii</taxon>
        <taxon>Neopterygii</taxon>
        <taxon>Teleostei</taxon>
        <taxon>Protacanthopterygii</taxon>
        <taxon>Salmoniformes</taxon>
        <taxon>Salmonidae</taxon>
        <taxon>Coregoninae</taxon>
        <taxon>Coregonus</taxon>
    </lineage>
</organism>
<proteinExistence type="predicted"/>
<reference evidence="1 2" key="1">
    <citation type="submission" date="2021-04" db="EMBL/GenBank/DDBJ databases">
        <authorList>
            <person name="De Guttry C."/>
            <person name="Zahm M."/>
            <person name="Klopp C."/>
            <person name="Cabau C."/>
            <person name="Louis A."/>
            <person name="Berthelot C."/>
            <person name="Parey E."/>
            <person name="Roest Crollius H."/>
            <person name="Montfort J."/>
            <person name="Robinson-Rechavi M."/>
            <person name="Bucao C."/>
            <person name="Bouchez O."/>
            <person name="Gislard M."/>
            <person name="Lluch J."/>
            <person name="Milhes M."/>
            <person name="Lampietro C."/>
            <person name="Lopez Roques C."/>
            <person name="Donnadieu C."/>
            <person name="Braasch I."/>
            <person name="Desvignes T."/>
            <person name="Postlethwait J."/>
            <person name="Bobe J."/>
            <person name="Wedekind C."/>
            <person name="Guiguen Y."/>
        </authorList>
    </citation>
    <scope>NUCLEOTIDE SEQUENCE [LARGE SCALE GENOMIC DNA]</scope>
    <source>
        <strain evidence="1">Cs_M1</strain>
        <tissue evidence="1">Blood</tissue>
    </source>
</reference>
<evidence type="ECO:0000313" key="2">
    <source>
        <dbReference type="Proteomes" id="UP001356427"/>
    </source>
</evidence>
<comment type="caution">
    <text evidence="1">The sequence shown here is derived from an EMBL/GenBank/DDBJ whole genome shotgun (WGS) entry which is preliminary data.</text>
</comment>
<evidence type="ECO:0000313" key="1">
    <source>
        <dbReference type="EMBL" id="KAK6276809.1"/>
    </source>
</evidence>